<evidence type="ECO:0000313" key="2">
    <source>
        <dbReference type="Proteomes" id="UP000288227"/>
    </source>
</evidence>
<dbReference type="PANTHER" id="PTHR43781">
    <property type="entry name" value="SACCHAROPINE DEHYDROGENASE"/>
    <property type="match status" value="1"/>
</dbReference>
<gene>
    <name evidence="1" type="ORF">SanaruYs_26820</name>
</gene>
<evidence type="ECO:0000313" key="1">
    <source>
        <dbReference type="EMBL" id="GCC52445.1"/>
    </source>
</evidence>
<dbReference type="PANTHER" id="PTHR43781:SF1">
    <property type="entry name" value="SACCHAROPINE DEHYDROGENASE"/>
    <property type="match status" value="1"/>
</dbReference>
<proteinExistence type="predicted"/>
<dbReference type="Proteomes" id="UP000288227">
    <property type="component" value="Unassembled WGS sequence"/>
</dbReference>
<dbReference type="Gene3D" id="3.40.50.720">
    <property type="entry name" value="NAD(P)-binding Rossmann-like Domain"/>
    <property type="match status" value="1"/>
</dbReference>
<keyword evidence="2" id="KW-1185">Reference proteome</keyword>
<name>A0A401UC44_9BACT</name>
<reference evidence="1 2" key="1">
    <citation type="submission" date="2018-11" db="EMBL/GenBank/DDBJ databases">
        <title>Chryseotalea sanarue gen. nov., sp., nov., a member of the family Cytophagaceae, isolated from a brackish lake in Hamamatsu Japan.</title>
        <authorList>
            <person name="Maejima Y."/>
            <person name="Iino T."/>
            <person name="Muraguchi Y."/>
            <person name="Fukuda K."/>
            <person name="Ohkuma M."/>
            <person name="Moriuchi R."/>
            <person name="Dohra H."/>
            <person name="Kimbara K."/>
            <person name="Shintani M."/>
        </authorList>
    </citation>
    <scope>NUCLEOTIDE SEQUENCE [LARGE SCALE GENOMIC DNA]</scope>
    <source>
        <strain evidence="1 2">Ys</strain>
    </source>
</reference>
<accession>A0A401UC44</accession>
<dbReference type="AlphaFoldDB" id="A0A401UC44"/>
<organism evidence="1 2">
    <name type="scientific">Chryseotalea sanaruensis</name>
    <dbReference type="NCBI Taxonomy" id="2482724"/>
    <lineage>
        <taxon>Bacteria</taxon>
        <taxon>Pseudomonadati</taxon>
        <taxon>Bacteroidota</taxon>
        <taxon>Cytophagia</taxon>
        <taxon>Cytophagales</taxon>
        <taxon>Chryseotaleaceae</taxon>
        <taxon>Chryseotalea</taxon>
    </lineage>
</organism>
<evidence type="ECO:0008006" key="3">
    <source>
        <dbReference type="Google" id="ProtNLM"/>
    </source>
</evidence>
<sequence length="268" mass="29820">MLKACAEAQTHYTDISGEYEIFEKLASLSDEAQQANILVMPGTGFDVVPSDCLALHLKNALPDATHLQLAFTMGKGGLSRGTSKTMIEGMGHGSCIRENGKLKSIDLGERTMEINFGAFTRPTLCIPWGDIATAWISTKIPNIEVYSGVSKSAIRSAQWSKYLNWLLRNAWLKKYLQKQVDKKPAGPSEKRRNEGRSYLWGKVWNEKGESRVSRLETINGYSLTAKTAVLIAQRLLQGNTRAGYFTPAQYFGADFILEIDTTTRTDEK</sequence>
<comment type="caution">
    <text evidence="1">The sequence shown here is derived from an EMBL/GenBank/DDBJ whole genome shotgun (WGS) entry which is preliminary data.</text>
</comment>
<protein>
    <recommendedName>
        <fullName evidence="3">Saccharopine dehydrogenase-like C-terminal domain-containing protein</fullName>
    </recommendedName>
</protein>
<dbReference type="EMBL" id="BHXQ01000005">
    <property type="protein sequence ID" value="GCC52445.1"/>
    <property type="molecule type" value="Genomic_DNA"/>
</dbReference>